<dbReference type="InterPro" id="IPR000620">
    <property type="entry name" value="EamA_dom"/>
</dbReference>
<dbReference type="EMBL" id="JAFJZZ010000001">
    <property type="protein sequence ID" value="MBN7772433.1"/>
    <property type="molecule type" value="Genomic_DNA"/>
</dbReference>
<feature type="transmembrane region" description="Helical" evidence="7">
    <location>
        <begin position="69"/>
        <end position="87"/>
    </location>
</feature>
<accession>A0A939D7W1</accession>
<evidence type="ECO:0000256" key="2">
    <source>
        <dbReference type="ARBA" id="ARBA00007362"/>
    </source>
</evidence>
<gene>
    <name evidence="9" type="ORF">JYB65_03580</name>
</gene>
<comment type="subcellular location">
    <subcellularLocation>
        <location evidence="1">Cell membrane</location>
        <topology evidence="1">Multi-pass membrane protein</topology>
    </subcellularLocation>
</comment>
<organism evidence="9 10">
    <name type="scientific">Clostridium aminobutyricum</name>
    <dbReference type="NCBI Taxonomy" id="33953"/>
    <lineage>
        <taxon>Bacteria</taxon>
        <taxon>Bacillati</taxon>
        <taxon>Bacillota</taxon>
        <taxon>Clostridia</taxon>
        <taxon>Eubacteriales</taxon>
        <taxon>Clostridiaceae</taxon>
        <taxon>Clostridium</taxon>
    </lineage>
</organism>
<feature type="transmembrane region" description="Helical" evidence="7">
    <location>
        <begin position="31"/>
        <end position="53"/>
    </location>
</feature>
<feature type="domain" description="EamA" evidence="8">
    <location>
        <begin position="6"/>
        <end position="138"/>
    </location>
</feature>
<evidence type="ECO:0000259" key="8">
    <source>
        <dbReference type="Pfam" id="PF00892"/>
    </source>
</evidence>
<evidence type="ECO:0000256" key="4">
    <source>
        <dbReference type="ARBA" id="ARBA00022692"/>
    </source>
</evidence>
<dbReference type="AlphaFoldDB" id="A0A939D7W1"/>
<keyword evidence="5 7" id="KW-1133">Transmembrane helix</keyword>
<evidence type="ECO:0000256" key="5">
    <source>
        <dbReference type="ARBA" id="ARBA00022989"/>
    </source>
</evidence>
<feature type="transmembrane region" description="Helical" evidence="7">
    <location>
        <begin position="124"/>
        <end position="142"/>
    </location>
</feature>
<protein>
    <submittedName>
        <fullName evidence="9">DMT family transporter</fullName>
    </submittedName>
</protein>
<evidence type="ECO:0000256" key="3">
    <source>
        <dbReference type="ARBA" id="ARBA00022475"/>
    </source>
</evidence>
<dbReference type="GO" id="GO:0005886">
    <property type="term" value="C:plasma membrane"/>
    <property type="evidence" value="ECO:0007669"/>
    <property type="project" value="UniProtKB-SubCell"/>
</dbReference>
<dbReference type="RefSeq" id="WP_206581238.1">
    <property type="nucleotide sequence ID" value="NZ_JAFJZZ010000001.1"/>
</dbReference>
<feature type="transmembrane region" description="Helical" evidence="7">
    <location>
        <begin position="148"/>
        <end position="167"/>
    </location>
</feature>
<comment type="similarity">
    <text evidence="2">Belongs to the EamA transporter family.</text>
</comment>
<proteinExistence type="inferred from homology"/>
<keyword evidence="10" id="KW-1185">Reference proteome</keyword>
<dbReference type="SUPFAM" id="SSF103481">
    <property type="entry name" value="Multidrug resistance efflux transporter EmrE"/>
    <property type="match status" value="2"/>
</dbReference>
<evidence type="ECO:0000313" key="9">
    <source>
        <dbReference type="EMBL" id="MBN7772433.1"/>
    </source>
</evidence>
<feature type="transmembrane region" description="Helical" evidence="7">
    <location>
        <begin position="93"/>
        <end position="115"/>
    </location>
</feature>
<reference evidence="9" key="1">
    <citation type="submission" date="2021-02" db="EMBL/GenBank/DDBJ databases">
        <title>Abyssanaerobacter marinus gen.nov., sp., nov, anaerobic bacterium isolated from the Onnuri vent field of Indian Ocean and suggestion of Mogibacteriaceae fam. nov., and proposal of reclassification of ambiguous this family's genus member.</title>
        <authorList>
            <person name="Kim Y.J."/>
            <person name="Yang J.-A."/>
        </authorList>
    </citation>
    <scope>NUCLEOTIDE SEQUENCE</scope>
    <source>
        <strain evidence="9">DSM 2634</strain>
    </source>
</reference>
<evidence type="ECO:0000256" key="6">
    <source>
        <dbReference type="ARBA" id="ARBA00023136"/>
    </source>
</evidence>
<feature type="domain" description="EamA" evidence="8">
    <location>
        <begin position="148"/>
        <end position="285"/>
    </location>
</feature>
<evidence type="ECO:0000256" key="7">
    <source>
        <dbReference type="SAM" id="Phobius"/>
    </source>
</evidence>
<evidence type="ECO:0000313" key="10">
    <source>
        <dbReference type="Proteomes" id="UP000664545"/>
    </source>
</evidence>
<dbReference type="PANTHER" id="PTHR32322">
    <property type="entry name" value="INNER MEMBRANE TRANSPORTER"/>
    <property type="match status" value="1"/>
</dbReference>
<sequence length="296" mass="32249">MTGKTKAYIYLILATVGWGTLYVAGKYVLEVVPSFTLLFFRYLIGISTLLLFYRNRPKTKIAKEDYKKIGAIGVVGYFLGIAFQFIGTNYCSASMASIINSVNPVFIILCAALMINEKPTKNQIISVIIALIGTVVIIGNIGEGNETIGILFSFGSVVTWSIASVYIREICQKYDTILITIYAMGIGFICDIPFAFYSYISAGLTLSSFSLPIILCILYIGTVCTAGALTFWNKGLELLDSSTCSLFYPLQPLTSAVLGVICLNEALNLNFIVGSILIIGGIVYAVLADRNKLEKL</sequence>
<dbReference type="PANTHER" id="PTHR32322:SF18">
    <property type="entry name" value="S-ADENOSYLMETHIONINE_S-ADENOSYLHOMOCYSTEINE TRANSPORTER"/>
    <property type="match status" value="1"/>
</dbReference>
<dbReference type="InterPro" id="IPR037185">
    <property type="entry name" value="EmrE-like"/>
</dbReference>
<keyword evidence="3" id="KW-1003">Cell membrane</keyword>
<keyword evidence="6 7" id="KW-0472">Membrane</keyword>
<name>A0A939D7W1_CLOAM</name>
<dbReference type="Proteomes" id="UP000664545">
    <property type="component" value="Unassembled WGS sequence"/>
</dbReference>
<comment type="caution">
    <text evidence="9">The sequence shown here is derived from an EMBL/GenBank/DDBJ whole genome shotgun (WGS) entry which is preliminary data.</text>
</comment>
<keyword evidence="4 7" id="KW-0812">Transmembrane</keyword>
<feature type="transmembrane region" description="Helical" evidence="7">
    <location>
        <begin position="267"/>
        <end position="287"/>
    </location>
</feature>
<feature type="transmembrane region" description="Helical" evidence="7">
    <location>
        <begin position="179"/>
        <end position="200"/>
    </location>
</feature>
<dbReference type="Pfam" id="PF00892">
    <property type="entry name" value="EamA"/>
    <property type="match status" value="2"/>
</dbReference>
<evidence type="ECO:0000256" key="1">
    <source>
        <dbReference type="ARBA" id="ARBA00004651"/>
    </source>
</evidence>
<feature type="transmembrane region" description="Helical" evidence="7">
    <location>
        <begin position="7"/>
        <end position="25"/>
    </location>
</feature>
<dbReference type="InterPro" id="IPR050638">
    <property type="entry name" value="AA-Vitamin_Transporters"/>
</dbReference>
<feature type="transmembrane region" description="Helical" evidence="7">
    <location>
        <begin position="212"/>
        <end position="232"/>
    </location>
</feature>